<dbReference type="InterPro" id="IPR018060">
    <property type="entry name" value="HTH_AraC"/>
</dbReference>
<dbReference type="PANTHER" id="PTHR46796:SF6">
    <property type="entry name" value="ARAC SUBFAMILY"/>
    <property type="match status" value="1"/>
</dbReference>
<dbReference type="PROSITE" id="PS01124">
    <property type="entry name" value="HTH_ARAC_FAMILY_2"/>
    <property type="match status" value="1"/>
</dbReference>
<proteinExistence type="predicted"/>
<dbReference type="InterPro" id="IPR009057">
    <property type="entry name" value="Homeodomain-like_sf"/>
</dbReference>
<dbReference type="InterPro" id="IPR020449">
    <property type="entry name" value="Tscrpt_reg_AraC-type_HTH"/>
</dbReference>
<dbReference type="SMART" id="SM00342">
    <property type="entry name" value="HTH_ARAC"/>
    <property type="match status" value="1"/>
</dbReference>
<feature type="domain" description="HTH araC/xylS-type" evidence="5">
    <location>
        <begin position="204"/>
        <end position="302"/>
    </location>
</feature>
<evidence type="ECO:0000259" key="5">
    <source>
        <dbReference type="PROSITE" id="PS01124"/>
    </source>
</evidence>
<dbReference type="Pfam" id="PF12833">
    <property type="entry name" value="HTH_18"/>
    <property type="match status" value="1"/>
</dbReference>
<keyword evidence="1" id="KW-0805">Transcription regulation</keyword>
<dbReference type="Proteomes" id="UP001240984">
    <property type="component" value="Unassembled WGS sequence"/>
</dbReference>
<gene>
    <name evidence="6" type="ORF">J2S43_001562</name>
</gene>
<keyword evidence="2" id="KW-0238">DNA-binding</keyword>
<keyword evidence="7" id="KW-1185">Reference proteome</keyword>
<accession>A0ABT9MNQ5</accession>
<keyword evidence="3" id="KW-0804">Transcription</keyword>
<sequence length="318" mass="33819">MSLATPTERAKTAGVLDRTYARAMGIERAAAGMPSRMLVSSAPLGWTSVEAVTYADPPRAEEFSFRPERLMLVLIVSGQFTIERRDRGTWRRDSRGPGSLCVVAPGHDARVRWRATSATPMRSLQLHLSPGAADGACIPDEATLRDPFLSAGAWALLRALDTGGSALYADSIAQALFAQLDLRARATVPPPDGTARPLGARQVEQVTEYMRAHLADDVTVDDLAAVVNVSKFHFIRTFAASTGLTPSRYLRRLRAGTAAELLTATTLPVAAVAAHCGYRSAGQFAAIFRAEHGVSPSAYRSAHGGVGPGHSGNSAISR</sequence>
<dbReference type="PANTHER" id="PTHR46796">
    <property type="entry name" value="HTH-TYPE TRANSCRIPTIONAL ACTIVATOR RHAS-RELATED"/>
    <property type="match status" value="1"/>
</dbReference>
<dbReference type="EMBL" id="JAUSRA010000001">
    <property type="protein sequence ID" value="MDP9793050.1"/>
    <property type="molecule type" value="Genomic_DNA"/>
</dbReference>
<comment type="caution">
    <text evidence="6">The sequence shown here is derived from an EMBL/GenBank/DDBJ whole genome shotgun (WGS) entry which is preliminary data.</text>
</comment>
<protein>
    <submittedName>
        <fullName evidence="6">AraC family transcriptional regulator</fullName>
    </submittedName>
</protein>
<dbReference type="PRINTS" id="PR00032">
    <property type="entry name" value="HTHARAC"/>
</dbReference>
<dbReference type="InterPro" id="IPR018062">
    <property type="entry name" value="HTH_AraC-typ_CS"/>
</dbReference>
<evidence type="ECO:0000313" key="7">
    <source>
        <dbReference type="Proteomes" id="UP001240984"/>
    </source>
</evidence>
<name>A0ABT9MNQ5_9ACTN</name>
<evidence type="ECO:0000313" key="6">
    <source>
        <dbReference type="EMBL" id="MDP9793050.1"/>
    </source>
</evidence>
<feature type="region of interest" description="Disordered" evidence="4">
    <location>
        <begin position="299"/>
        <end position="318"/>
    </location>
</feature>
<dbReference type="Gene3D" id="1.10.10.60">
    <property type="entry name" value="Homeodomain-like"/>
    <property type="match status" value="2"/>
</dbReference>
<evidence type="ECO:0000256" key="1">
    <source>
        <dbReference type="ARBA" id="ARBA00023015"/>
    </source>
</evidence>
<dbReference type="RefSeq" id="WP_306827946.1">
    <property type="nucleotide sequence ID" value="NZ_JAUSRA010000001.1"/>
</dbReference>
<evidence type="ECO:0000256" key="3">
    <source>
        <dbReference type="ARBA" id="ARBA00023163"/>
    </source>
</evidence>
<organism evidence="6 7">
    <name type="scientific">Catenuloplanes nepalensis</name>
    <dbReference type="NCBI Taxonomy" id="587533"/>
    <lineage>
        <taxon>Bacteria</taxon>
        <taxon>Bacillati</taxon>
        <taxon>Actinomycetota</taxon>
        <taxon>Actinomycetes</taxon>
        <taxon>Micromonosporales</taxon>
        <taxon>Micromonosporaceae</taxon>
        <taxon>Catenuloplanes</taxon>
    </lineage>
</organism>
<evidence type="ECO:0000256" key="2">
    <source>
        <dbReference type="ARBA" id="ARBA00023125"/>
    </source>
</evidence>
<evidence type="ECO:0000256" key="4">
    <source>
        <dbReference type="SAM" id="MobiDB-lite"/>
    </source>
</evidence>
<reference evidence="6 7" key="1">
    <citation type="submission" date="2023-07" db="EMBL/GenBank/DDBJ databases">
        <title>Sequencing the genomes of 1000 actinobacteria strains.</title>
        <authorList>
            <person name="Klenk H.-P."/>
        </authorList>
    </citation>
    <scope>NUCLEOTIDE SEQUENCE [LARGE SCALE GENOMIC DNA]</scope>
    <source>
        <strain evidence="6 7">DSM 44710</strain>
    </source>
</reference>
<dbReference type="PROSITE" id="PS00041">
    <property type="entry name" value="HTH_ARAC_FAMILY_1"/>
    <property type="match status" value="1"/>
</dbReference>
<dbReference type="SUPFAM" id="SSF46689">
    <property type="entry name" value="Homeodomain-like"/>
    <property type="match status" value="2"/>
</dbReference>
<dbReference type="InterPro" id="IPR050204">
    <property type="entry name" value="AraC_XylS_family_regulators"/>
</dbReference>